<comment type="similarity">
    <text evidence="1">Belongs to the ComF/GntX family.</text>
</comment>
<sequence>MLHALLHLFFPELCSGCKKILSPSEALLCLRCRHEIPFTRHEHLPQNEAFTKFYGRVEVESVQCMLSYQKEGIVKNCIHRLKYQGKQEIGTLFGLWFCADAKRLEQLSGIDYIIPVPLHPKKLKKRGYNQVTTFANTISQKTGIKVAENILFRNYNTSTQTKKNLFSRSQLKSELFEAIDNPEYYDCHLLIVDDVLTTGATLENCIRALHKLRNCRISVACMAFSQS</sequence>
<dbReference type="InterPro" id="IPR029057">
    <property type="entry name" value="PRTase-like"/>
</dbReference>
<dbReference type="PANTHER" id="PTHR47505:SF1">
    <property type="entry name" value="DNA UTILIZATION PROTEIN YHGH"/>
    <property type="match status" value="1"/>
</dbReference>
<dbReference type="SUPFAM" id="SSF53271">
    <property type="entry name" value="PRTase-like"/>
    <property type="match status" value="1"/>
</dbReference>
<accession>A0A972JH81</accession>
<dbReference type="EMBL" id="JAAMPU010000102">
    <property type="protein sequence ID" value="NMH27660.1"/>
    <property type="molecule type" value="Genomic_DNA"/>
</dbReference>
<dbReference type="CDD" id="cd06223">
    <property type="entry name" value="PRTases_typeI"/>
    <property type="match status" value="1"/>
</dbReference>
<organism evidence="3 4">
    <name type="scientific">Flavobacterium silvaticum</name>
    <dbReference type="NCBI Taxonomy" id="1852020"/>
    <lineage>
        <taxon>Bacteria</taxon>
        <taxon>Pseudomonadati</taxon>
        <taxon>Bacteroidota</taxon>
        <taxon>Flavobacteriia</taxon>
        <taxon>Flavobacteriales</taxon>
        <taxon>Flavobacteriaceae</taxon>
        <taxon>Flavobacterium</taxon>
    </lineage>
</organism>
<gene>
    <name evidence="3" type="ORF">G6047_06425</name>
</gene>
<evidence type="ECO:0000256" key="1">
    <source>
        <dbReference type="ARBA" id="ARBA00008007"/>
    </source>
</evidence>
<feature type="domain" description="Phosphoribosyltransferase" evidence="2">
    <location>
        <begin position="133"/>
        <end position="223"/>
    </location>
</feature>
<dbReference type="Proteomes" id="UP000712080">
    <property type="component" value="Unassembled WGS sequence"/>
</dbReference>
<dbReference type="RefSeq" id="WP_169526664.1">
    <property type="nucleotide sequence ID" value="NZ_JAAMPU010000102.1"/>
</dbReference>
<evidence type="ECO:0000259" key="2">
    <source>
        <dbReference type="Pfam" id="PF00156"/>
    </source>
</evidence>
<comment type="caution">
    <text evidence="3">The sequence shown here is derived from an EMBL/GenBank/DDBJ whole genome shotgun (WGS) entry which is preliminary data.</text>
</comment>
<protein>
    <submittedName>
        <fullName evidence="3">ComF family protein</fullName>
    </submittedName>
</protein>
<evidence type="ECO:0000313" key="3">
    <source>
        <dbReference type="EMBL" id="NMH27660.1"/>
    </source>
</evidence>
<dbReference type="Pfam" id="PF00156">
    <property type="entry name" value="Pribosyltran"/>
    <property type="match status" value="1"/>
</dbReference>
<dbReference type="Gene3D" id="3.40.50.2020">
    <property type="match status" value="1"/>
</dbReference>
<name>A0A972JH81_9FLAO</name>
<evidence type="ECO:0000313" key="4">
    <source>
        <dbReference type="Proteomes" id="UP000712080"/>
    </source>
</evidence>
<dbReference type="InterPro" id="IPR051910">
    <property type="entry name" value="ComF/GntX_DNA_util-trans"/>
</dbReference>
<dbReference type="InterPro" id="IPR000836">
    <property type="entry name" value="PRTase_dom"/>
</dbReference>
<reference evidence="3" key="1">
    <citation type="submission" date="2020-02" db="EMBL/GenBank/DDBJ databases">
        <title>Flavobacterium sp. genome.</title>
        <authorList>
            <person name="Jung H.S."/>
            <person name="Baek J.H."/>
            <person name="Jeon C.O."/>
        </authorList>
    </citation>
    <scope>NUCLEOTIDE SEQUENCE</scope>
    <source>
        <strain evidence="3">SE-s28</strain>
    </source>
</reference>
<keyword evidence="4" id="KW-1185">Reference proteome</keyword>
<proteinExistence type="inferred from homology"/>
<dbReference type="PANTHER" id="PTHR47505">
    <property type="entry name" value="DNA UTILIZATION PROTEIN YHGH"/>
    <property type="match status" value="1"/>
</dbReference>
<dbReference type="AlphaFoldDB" id="A0A972JH81"/>